<evidence type="ECO:0008006" key="4">
    <source>
        <dbReference type="Google" id="ProtNLM"/>
    </source>
</evidence>
<protein>
    <recommendedName>
        <fullName evidence="4">Ig-like domain-containing protein</fullName>
    </recommendedName>
</protein>
<keyword evidence="1" id="KW-1133">Transmembrane helix</keyword>
<gene>
    <name evidence="2" type="ORF">AB205_0169240</name>
</gene>
<dbReference type="OrthoDB" id="9983389at2759"/>
<feature type="transmembrane region" description="Helical" evidence="1">
    <location>
        <begin position="12"/>
        <end position="35"/>
    </location>
</feature>
<keyword evidence="1" id="KW-0812">Transmembrane</keyword>
<dbReference type="AlphaFoldDB" id="A0A2G9QFV3"/>
<feature type="non-terminal residue" evidence="2">
    <location>
        <position position="207"/>
    </location>
</feature>
<dbReference type="EMBL" id="KZ059589">
    <property type="protein sequence ID" value="PIO14484.1"/>
    <property type="molecule type" value="Genomic_DNA"/>
</dbReference>
<feature type="non-terminal residue" evidence="2">
    <location>
        <position position="1"/>
    </location>
</feature>
<dbReference type="Gene3D" id="2.60.40.10">
    <property type="entry name" value="Immunoglobulins"/>
    <property type="match status" value="1"/>
</dbReference>
<sequence length="207" mass="23086">FIITEREDNTGAIVGAVVLTILIVLFLGVLGFLYIRFIKKDPPILSEITGNDELIDLNRTTLTCQIMDFKPNNIEISVCMRRFGEEVIRTIYTWRSGGHLTLVKISRDDGGGDEDVVGMEEGRQLMNGSAGHENIPLQLEVTPVISRKNLGAFTCQCSLQITPSYDLDKEAELSVHVKHPALTSPVSVQRTLKVTGGETLLFYMKWF</sequence>
<evidence type="ECO:0000256" key="1">
    <source>
        <dbReference type="SAM" id="Phobius"/>
    </source>
</evidence>
<reference evidence="3" key="1">
    <citation type="journal article" date="2017" name="Nat. Commun.">
        <title>The North American bullfrog draft genome provides insight into hormonal regulation of long noncoding RNA.</title>
        <authorList>
            <person name="Hammond S.A."/>
            <person name="Warren R.L."/>
            <person name="Vandervalk B.P."/>
            <person name="Kucuk E."/>
            <person name="Khan H."/>
            <person name="Gibb E.A."/>
            <person name="Pandoh P."/>
            <person name="Kirk H."/>
            <person name="Zhao Y."/>
            <person name="Jones M."/>
            <person name="Mungall A.J."/>
            <person name="Coope R."/>
            <person name="Pleasance S."/>
            <person name="Moore R.A."/>
            <person name="Holt R.A."/>
            <person name="Round J.M."/>
            <person name="Ohora S."/>
            <person name="Walle B.V."/>
            <person name="Veldhoen N."/>
            <person name="Helbing C.C."/>
            <person name="Birol I."/>
        </authorList>
    </citation>
    <scope>NUCLEOTIDE SEQUENCE [LARGE SCALE GENOMIC DNA]</scope>
</reference>
<evidence type="ECO:0000313" key="2">
    <source>
        <dbReference type="EMBL" id="PIO14484.1"/>
    </source>
</evidence>
<keyword evidence="1" id="KW-0472">Membrane</keyword>
<proteinExistence type="predicted"/>
<dbReference type="Proteomes" id="UP000228934">
    <property type="component" value="Unassembled WGS sequence"/>
</dbReference>
<accession>A0A2G9QFV3</accession>
<organism evidence="2 3">
    <name type="scientific">Aquarana catesbeiana</name>
    <name type="common">American bullfrog</name>
    <name type="synonym">Rana catesbeiana</name>
    <dbReference type="NCBI Taxonomy" id="8400"/>
    <lineage>
        <taxon>Eukaryota</taxon>
        <taxon>Metazoa</taxon>
        <taxon>Chordata</taxon>
        <taxon>Craniata</taxon>
        <taxon>Vertebrata</taxon>
        <taxon>Euteleostomi</taxon>
        <taxon>Amphibia</taxon>
        <taxon>Batrachia</taxon>
        <taxon>Anura</taxon>
        <taxon>Neobatrachia</taxon>
        <taxon>Ranoidea</taxon>
        <taxon>Ranidae</taxon>
        <taxon>Aquarana</taxon>
    </lineage>
</organism>
<keyword evidence="3" id="KW-1185">Reference proteome</keyword>
<name>A0A2G9QFV3_AQUCT</name>
<dbReference type="InterPro" id="IPR013783">
    <property type="entry name" value="Ig-like_fold"/>
</dbReference>
<evidence type="ECO:0000313" key="3">
    <source>
        <dbReference type="Proteomes" id="UP000228934"/>
    </source>
</evidence>